<evidence type="ECO:0000256" key="1">
    <source>
        <dbReference type="SAM" id="Phobius"/>
    </source>
</evidence>
<feature type="transmembrane region" description="Helical" evidence="1">
    <location>
        <begin position="144"/>
        <end position="164"/>
    </location>
</feature>
<dbReference type="Proteomes" id="UP000028501">
    <property type="component" value="Chromosome"/>
</dbReference>
<proteinExistence type="predicted"/>
<evidence type="ECO:0000313" key="3">
    <source>
        <dbReference type="Proteomes" id="UP000028501"/>
    </source>
</evidence>
<protein>
    <submittedName>
        <fullName evidence="2">Uncharacterized protein</fullName>
    </submittedName>
</protein>
<feature type="transmembrane region" description="Helical" evidence="1">
    <location>
        <begin position="44"/>
        <end position="73"/>
    </location>
</feature>
<dbReference type="HOGENOM" id="CLU_1248223_0_0_2"/>
<feature type="transmembrane region" description="Helical" evidence="1">
    <location>
        <begin position="7"/>
        <end position="24"/>
    </location>
</feature>
<dbReference type="KEGG" id="afg:AFULGI_00024890"/>
<feature type="transmembrane region" description="Helical" evidence="1">
    <location>
        <begin position="111"/>
        <end position="132"/>
    </location>
</feature>
<dbReference type="AlphaFoldDB" id="A0A075WIZ2"/>
<accession>A0A075WIZ2</accession>
<organism evidence="2 3">
    <name type="scientific">Archaeoglobus fulgidus DSM 8774</name>
    <dbReference type="NCBI Taxonomy" id="1344584"/>
    <lineage>
        <taxon>Archaea</taxon>
        <taxon>Methanobacteriati</taxon>
        <taxon>Methanobacteriota</taxon>
        <taxon>Archaeoglobi</taxon>
        <taxon>Archaeoglobales</taxon>
        <taxon>Archaeoglobaceae</taxon>
        <taxon>Archaeoglobus</taxon>
    </lineage>
</organism>
<keyword evidence="1" id="KW-0472">Membrane</keyword>
<gene>
    <name evidence="2" type="ORF">AFULGI_00024890</name>
</gene>
<name>A0A075WIZ2_ARCFL</name>
<reference evidence="2 3" key="1">
    <citation type="submission" date="2013-07" db="EMBL/GenBank/DDBJ databases">
        <title>Genome of Archaeoglobus fulgidus.</title>
        <authorList>
            <person name="Fiebig A."/>
            <person name="Birkeland N.-K."/>
        </authorList>
    </citation>
    <scope>NUCLEOTIDE SEQUENCE [LARGE SCALE GENOMIC DNA]</scope>
    <source>
        <strain evidence="2 3">DSM 8774</strain>
    </source>
</reference>
<sequence length="182" mass="20380">MTGNIRIGLIVLSLIGSYILHSLIKNEITKSVIDNTTDAVMYTISILLIIGLWTNVFSSLSAIARLGGYLIYLEKTINELIGKNLMIYESEFVPKFFTGSAILAYDLPNVLVFGCTSLFVISFLGYKVLVTINTPDFNLILRSFIILILVISTILFLVNLFTILRVNKVKDEIVTFCTKKIK</sequence>
<evidence type="ECO:0000313" key="2">
    <source>
        <dbReference type="EMBL" id="AIG99204.1"/>
    </source>
</evidence>
<keyword evidence="1" id="KW-0812">Transmembrane</keyword>
<keyword evidence="1" id="KW-1133">Transmembrane helix</keyword>
<dbReference type="EMBL" id="CP006577">
    <property type="protein sequence ID" value="AIG99204.1"/>
    <property type="molecule type" value="Genomic_DNA"/>
</dbReference>